<dbReference type="PROSITE" id="PS50106">
    <property type="entry name" value="PDZ"/>
    <property type="match status" value="1"/>
</dbReference>
<name>A0A833HRG7_9FIRM</name>
<dbReference type="OrthoDB" id="9774724at2"/>
<evidence type="ECO:0000313" key="3">
    <source>
        <dbReference type="Proteomes" id="UP000465601"/>
    </source>
</evidence>
<dbReference type="InterPro" id="IPR013785">
    <property type="entry name" value="Aldolase_TIM"/>
</dbReference>
<keyword evidence="3" id="KW-1185">Reference proteome</keyword>
<dbReference type="Proteomes" id="UP000465601">
    <property type="component" value="Unassembled WGS sequence"/>
</dbReference>
<protein>
    <submittedName>
        <fullName evidence="2">DUF512 domain-containing protein</fullName>
    </submittedName>
</protein>
<dbReference type="Pfam" id="PF19238">
    <property type="entry name" value="Radical_SAM_2"/>
    <property type="match status" value="1"/>
</dbReference>
<evidence type="ECO:0000313" key="2">
    <source>
        <dbReference type="EMBL" id="KAB3533166.1"/>
    </source>
</evidence>
<reference evidence="2 3" key="1">
    <citation type="submission" date="2019-10" db="EMBL/GenBank/DDBJ databases">
        <title>Alkaliphilus serpentinus sp. nov. and Alkaliphilus pronyensis sp. nov., two novel anaerobic alkaliphilic species isolated from the serpentinized-hosted hydrothermal field of the Prony Bay (New Caledonia).</title>
        <authorList>
            <person name="Postec A."/>
        </authorList>
    </citation>
    <scope>NUCLEOTIDE SEQUENCE [LARGE SCALE GENOMIC DNA]</scope>
    <source>
        <strain evidence="2 3">LacT</strain>
    </source>
</reference>
<dbReference type="RefSeq" id="WP_151864491.1">
    <property type="nucleotide sequence ID" value="NZ_WBZB01000004.1"/>
</dbReference>
<dbReference type="Gene3D" id="3.20.20.70">
    <property type="entry name" value="Aldolase class I"/>
    <property type="match status" value="1"/>
</dbReference>
<dbReference type="Pfam" id="PF04459">
    <property type="entry name" value="DUF512"/>
    <property type="match status" value="1"/>
</dbReference>
<dbReference type="Pfam" id="PF17820">
    <property type="entry name" value="PDZ_6"/>
    <property type="match status" value="1"/>
</dbReference>
<accession>A0A833HRG7</accession>
<comment type="caution">
    <text evidence="2">The sequence shown here is derived from an EMBL/GenBank/DDBJ whole genome shotgun (WGS) entry which is preliminary data.</text>
</comment>
<gene>
    <name evidence="2" type="ORF">F8153_01050</name>
</gene>
<dbReference type="SUPFAM" id="SSF50156">
    <property type="entry name" value="PDZ domain-like"/>
    <property type="match status" value="1"/>
</dbReference>
<dbReference type="InterPro" id="IPR058240">
    <property type="entry name" value="rSAM_sf"/>
</dbReference>
<organism evidence="2 3">
    <name type="scientific">Alkaliphilus serpentinus</name>
    <dbReference type="NCBI Taxonomy" id="1482731"/>
    <lineage>
        <taxon>Bacteria</taxon>
        <taxon>Bacillati</taxon>
        <taxon>Bacillota</taxon>
        <taxon>Clostridia</taxon>
        <taxon>Peptostreptococcales</taxon>
        <taxon>Natronincolaceae</taxon>
        <taxon>Alkaliphilus</taxon>
    </lineage>
</organism>
<dbReference type="InterPro" id="IPR001478">
    <property type="entry name" value="PDZ"/>
</dbReference>
<dbReference type="InterPro" id="IPR041489">
    <property type="entry name" value="PDZ_6"/>
</dbReference>
<dbReference type="AlphaFoldDB" id="A0A833HRG7"/>
<dbReference type="InterPro" id="IPR007549">
    <property type="entry name" value="DUF512"/>
</dbReference>
<dbReference type="SUPFAM" id="SSF102114">
    <property type="entry name" value="Radical SAM enzymes"/>
    <property type="match status" value="1"/>
</dbReference>
<sequence>MKEISGKNVISHIEAGSIAEELGLEVGDILLSINGNQIEDIIEYKFYIADEYLEVAIEKSNGEEWVLEIEKDYDENLGIDFENPLLTHMRSCQNKCIFCFIDQLPPNMRESLYFKDDDSRMSFLHGNYITLTNMKEEDINKIIKYRITPINVSVHTTNGELRKKILNNKFASNILELLTLLADNDIEMNCQIVLCPDFNDGAELDRTLKDLGKLSYSINSVAAVPVGLTRFREELTELRAYDKASAQGVIRQIEGWQKKFQNKIDSSFVYLSDEFYILAEVDIPAYEAYEGFPQLENGVGMLRKFRDEAMEALNKAEDILSKEKRITIVTGNLACDYMKSISQEINHKISMLTTEVVCVNNHYFGGQVSVSGLLTGVDILNTLRTLQLGDEIFIGENLLKSGEEVFLDDMTVSELETALNTTIRVVPVDGEAFINRLYN</sequence>
<feature type="domain" description="PDZ" evidence="1">
    <location>
        <begin position="1"/>
        <end position="41"/>
    </location>
</feature>
<dbReference type="Gene3D" id="2.30.42.10">
    <property type="match status" value="1"/>
</dbReference>
<dbReference type="EMBL" id="WBZB01000004">
    <property type="protein sequence ID" value="KAB3533166.1"/>
    <property type="molecule type" value="Genomic_DNA"/>
</dbReference>
<dbReference type="InterPro" id="IPR045375">
    <property type="entry name" value="Put_radical_SAM-like_N"/>
</dbReference>
<proteinExistence type="predicted"/>
<dbReference type="InterPro" id="IPR036034">
    <property type="entry name" value="PDZ_sf"/>
</dbReference>
<evidence type="ECO:0000259" key="1">
    <source>
        <dbReference type="PROSITE" id="PS50106"/>
    </source>
</evidence>